<organism evidence="2 3">
    <name type="scientific">Methylomonas paludis</name>
    <dbReference type="NCBI Taxonomy" id="1173101"/>
    <lineage>
        <taxon>Bacteria</taxon>
        <taxon>Pseudomonadati</taxon>
        <taxon>Pseudomonadota</taxon>
        <taxon>Gammaproteobacteria</taxon>
        <taxon>Methylococcales</taxon>
        <taxon>Methylococcaceae</taxon>
        <taxon>Methylomonas</taxon>
    </lineage>
</organism>
<feature type="compositionally biased region" description="Polar residues" evidence="1">
    <location>
        <begin position="111"/>
        <end position="126"/>
    </location>
</feature>
<dbReference type="KEGG" id="mpad:KEF85_05640"/>
<proteinExistence type="predicted"/>
<evidence type="ECO:0000313" key="2">
    <source>
        <dbReference type="EMBL" id="QWF71940.1"/>
    </source>
</evidence>
<dbReference type="RefSeq" id="WP_215583818.1">
    <property type="nucleotide sequence ID" value="NZ_CP073754.1"/>
</dbReference>
<feature type="region of interest" description="Disordered" evidence="1">
    <location>
        <begin position="104"/>
        <end position="172"/>
    </location>
</feature>
<accession>A0A975MQI2</accession>
<reference evidence="2" key="1">
    <citation type="submission" date="2021-04" db="EMBL/GenBank/DDBJ databases">
        <title>Draft genome sequence data of methanotrophic Methylovulum sp. strain S1L and Methylomonas sp. strain S2AM isolated from boreal lake water columns.</title>
        <authorList>
            <person name="Rissanen A.J."/>
            <person name="Mangayil R."/>
            <person name="Svenning M.M."/>
            <person name="Khanongnuch R."/>
        </authorList>
    </citation>
    <scope>NUCLEOTIDE SEQUENCE</scope>
    <source>
        <strain evidence="2">S2AM</strain>
    </source>
</reference>
<evidence type="ECO:0000313" key="3">
    <source>
        <dbReference type="Proteomes" id="UP000676649"/>
    </source>
</evidence>
<name>A0A975MQI2_9GAMM</name>
<dbReference type="AlphaFoldDB" id="A0A975MQI2"/>
<protein>
    <submittedName>
        <fullName evidence="2">Uncharacterized protein</fullName>
    </submittedName>
</protein>
<dbReference type="EMBL" id="CP073754">
    <property type="protein sequence ID" value="QWF71940.1"/>
    <property type="molecule type" value="Genomic_DNA"/>
</dbReference>
<gene>
    <name evidence="2" type="ORF">KEF85_05640</name>
</gene>
<dbReference type="Proteomes" id="UP000676649">
    <property type="component" value="Chromosome"/>
</dbReference>
<sequence>MRTAWNDAEDDALQGLPLRAQIIYLRGIRRYMDYRSRICGGPGRRISLTMLAETVQELVNRQIQPKASKDAIRAALAQLKRAGLIERLEDADYLLFYLPKADTDKSVPNHHPTSTPQPGTADQQPSCAAADAPNPGHWSATTQGQALNHHPTHQDSGTQVKNPLPDGSADLGIARAPAPPYQAIVSAYHECLPGLPRVYKLTDSRRRHIKALWADELDDLASWRHYFRHISRSDFLMGRCRGRDGTVFQASFDFIIHPAKFIKIAEEQYHAKKV</sequence>
<evidence type="ECO:0000256" key="1">
    <source>
        <dbReference type="SAM" id="MobiDB-lite"/>
    </source>
</evidence>
<keyword evidence="3" id="KW-1185">Reference proteome</keyword>